<dbReference type="EMBL" id="JAUNZN010000011">
    <property type="protein sequence ID" value="KAK4813915.1"/>
    <property type="molecule type" value="Genomic_DNA"/>
</dbReference>
<name>A0AAN7MUS2_MYCAM</name>
<gene>
    <name evidence="1" type="ORF">QYF61_002746</name>
</gene>
<accession>A0AAN7MUS2</accession>
<organism evidence="1 2">
    <name type="scientific">Mycteria americana</name>
    <name type="common">Wood stork</name>
    <dbReference type="NCBI Taxonomy" id="33587"/>
    <lineage>
        <taxon>Eukaryota</taxon>
        <taxon>Metazoa</taxon>
        <taxon>Chordata</taxon>
        <taxon>Craniata</taxon>
        <taxon>Vertebrata</taxon>
        <taxon>Euteleostomi</taxon>
        <taxon>Archelosauria</taxon>
        <taxon>Archosauria</taxon>
        <taxon>Dinosauria</taxon>
        <taxon>Saurischia</taxon>
        <taxon>Theropoda</taxon>
        <taxon>Coelurosauria</taxon>
        <taxon>Aves</taxon>
        <taxon>Neognathae</taxon>
        <taxon>Neoaves</taxon>
        <taxon>Aequornithes</taxon>
        <taxon>Ciconiiformes</taxon>
        <taxon>Ciconiidae</taxon>
        <taxon>Mycteria</taxon>
    </lineage>
</organism>
<comment type="caution">
    <text evidence="1">The sequence shown here is derived from an EMBL/GenBank/DDBJ whole genome shotgun (WGS) entry which is preliminary data.</text>
</comment>
<dbReference type="Proteomes" id="UP001333110">
    <property type="component" value="Unassembled WGS sequence"/>
</dbReference>
<dbReference type="AlphaFoldDB" id="A0AAN7MUS2"/>
<sequence>MFHPLCFKVTSEALPCFTLHVGRTYPYLWKTILGPGYHIRIWPLALELPLTPWAGSGWQALPNEGGSRGTIASNPQAGNGHPTYQCVCSGTKGNLVHTQSDDPVCEASLTAENSWLLEWAFHERQTALNNEELHCSGSLLRVGTSEHSRQRSFSTTVAPAIPLSPLRSVMLGFNISKCWPASPAPGVLNTGPADPSTP</sequence>
<evidence type="ECO:0000313" key="2">
    <source>
        <dbReference type="Proteomes" id="UP001333110"/>
    </source>
</evidence>
<keyword evidence="2" id="KW-1185">Reference proteome</keyword>
<protein>
    <submittedName>
        <fullName evidence="1">Uncharacterized protein</fullName>
    </submittedName>
</protein>
<reference evidence="1 2" key="1">
    <citation type="journal article" date="2023" name="J. Hered.">
        <title>Chromosome-level genome of the wood stork (Mycteria americana) provides insight into avian chromosome evolution.</title>
        <authorList>
            <person name="Flamio R. Jr."/>
            <person name="Ramstad K.M."/>
        </authorList>
    </citation>
    <scope>NUCLEOTIDE SEQUENCE [LARGE SCALE GENOMIC DNA]</scope>
    <source>
        <strain evidence="1">JAX WOST 10</strain>
    </source>
</reference>
<evidence type="ECO:0000313" key="1">
    <source>
        <dbReference type="EMBL" id="KAK4813915.1"/>
    </source>
</evidence>
<proteinExistence type="predicted"/>